<evidence type="ECO:0000259" key="1">
    <source>
        <dbReference type="Pfam" id="PF07484"/>
    </source>
</evidence>
<dbReference type="InterPro" id="IPR011083">
    <property type="entry name" value="Phage_tail_collar_dom"/>
</dbReference>
<comment type="caution">
    <text evidence="2">The sequence shown here is derived from an EMBL/GenBank/DDBJ whole genome shotgun (WGS) entry which is preliminary data.</text>
</comment>
<organism evidence="2 3">
    <name type="scientific">Dyella soli</name>
    <dbReference type="NCBI Taxonomy" id="522319"/>
    <lineage>
        <taxon>Bacteria</taxon>
        <taxon>Pseudomonadati</taxon>
        <taxon>Pseudomonadota</taxon>
        <taxon>Gammaproteobacteria</taxon>
        <taxon>Lysobacterales</taxon>
        <taxon>Rhodanobacteraceae</taxon>
        <taxon>Dyella</taxon>
    </lineage>
</organism>
<gene>
    <name evidence="2" type="ORF">EZM97_28120</name>
</gene>
<dbReference type="Proteomes" id="UP000291822">
    <property type="component" value="Unassembled WGS sequence"/>
</dbReference>
<keyword evidence="3" id="KW-1185">Reference proteome</keyword>
<dbReference type="Pfam" id="PF07484">
    <property type="entry name" value="Collar"/>
    <property type="match status" value="1"/>
</dbReference>
<dbReference type="AlphaFoldDB" id="A0A4R0YTQ4"/>
<reference evidence="2 3" key="1">
    <citation type="submission" date="2019-02" db="EMBL/GenBank/DDBJ databases">
        <title>Dyella amyloliquefaciens sp. nov., isolated from forest soil.</title>
        <authorList>
            <person name="Gao Z.-H."/>
            <person name="Qiu L.-H."/>
        </authorList>
    </citation>
    <scope>NUCLEOTIDE SEQUENCE [LARGE SCALE GENOMIC DNA]</scope>
    <source>
        <strain evidence="2 3">KACC 12747</strain>
    </source>
</reference>
<sequence length="174" mass="18203">MSERFMGNIIPVGFNFAPKYFAFCNGQILSIQQNQALFSLLGTTYGGNGTTVFQLPNLQGRTPLGTGVSPSSGQPWQIGQVGGVEQVTLTTNNLPAHNHIVMGTNVAATSRNPALGVPGNTGSENVYADATGPQVSLNAAEIAPVGGNAPHENMQPYLVVNFCIALQGLFPSRS</sequence>
<name>A0A4R0YTQ4_9GAMM</name>
<accession>A0A4R0YTQ4</accession>
<proteinExistence type="predicted"/>
<dbReference type="RefSeq" id="WP_131153061.1">
    <property type="nucleotide sequence ID" value="NZ_SJTG01000004.1"/>
</dbReference>
<evidence type="ECO:0000313" key="2">
    <source>
        <dbReference type="EMBL" id="TCI08487.1"/>
    </source>
</evidence>
<feature type="domain" description="Phage tail collar" evidence="1">
    <location>
        <begin position="7"/>
        <end position="63"/>
    </location>
</feature>
<protein>
    <submittedName>
        <fullName evidence="2">Phage tail protein</fullName>
    </submittedName>
</protein>
<dbReference type="SUPFAM" id="SSF88874">
    <property type="entry name" value="Receptor-binding domain of short tail fibre protein gp12"/>
    <property type="match status" value="1"/>
</dbReference>
<dbReference type="Gene3D" id="3.90.1340.10">
    <property type="entry name" value="Phage tail collar domain"/>
    <property type="match status" value="1"/>
</dbReference>
<evidence type="ECO:0000313" key="3">
    <source>
        <dbReference type="Proteomes" id="UP000291822"/>
    </source>
</evidence>
<dbReference type="EMBL" id="SJTG01000004">
    <property type="protein sequence ID" value="TCI08487.1"/>
    <property type="molecule type" value="Genomic_DNA"/>
</dbReference>
<dbReference type="InterPro" id="IPR037053">
    <property type="entry name" value="Phage_tail_collar_dom_sf"/>
</dbReference>